<name>A0A1U7HEV4_9CHRO</name>
<dbReference type="AlphaFoldDB" id="A0A1U7HEV4"/>
<reference evidence="2 3" key="1">
    <citation type="submission" date="2016-11" db="EMBL/GenBank/DDBJ databases">
        <title>Draft Genome Sequences of Nine Cyanobacterial Strains from Diverse Habitats.</title>
        <authorList>
            <person name="Zhu T."/>
            <person name="Hou S."/>
            <person name="Lu X."/>
            <person name="Hess W.R."/>
        </authorList>
    </citation>
    <scope>NUCLEOTIDE SEQUENCE [LARGE SCALE GENOMIC DNA]</scope>
    <source>
        <strain evidence="2 3">5.2 s.c.1</strain>
    </source>
</reference>
<feature type="transmembrane region" description="Helical" evidence="1">
    <location>
        <begin position="232"/>
        <end position="250"/>
    </location>
</feature>
<gene>
    <name evidence="2" type="ORF">NIES1031_20690</name>
</gene>
<sequence length="262" mass="30483">MNSLLKKASVLLTSYYAYMLEYRAELFLWALSGSLPLILMGVWTQAAQSGQFGLSPEDFARYFLTVFVVRQFTVVWVIYEFEKEVVEGKLSPRLLQPLDPVWHHVAAHLSERLARLPFALLLVALFFFLYPQALWIPSFSNILLFVVTVVSAFILRFLIQYTFALFAFWTERANAIENFWFLFYLFFSGLIAPLEMFPENIRNVLLWTPFPYLIDFPASILIGLPVNVLQGFLVMLGWIALFFVINRWLWRRGVKQYSGMGA</sequence>
<dbReference type="STRING" id="247279.NIES1031_20690"/>
<dbReference type="RefSeq" id="WP_073551346.1">
    <property type="nucleotide sequence ID" value="NZ_CAWMVK010000015.1"/>
</dbReference>
<comment type="caution">
    <text evidence="2">The sequence shown here is derived from an EMBL/GenBank/DDBJ whole genome shotgun (WGS) entry which is preliminary data.</text>
</comment>
<feature type="transmembrane region" description="Helical" evidence="1">
    <location>
        <begin position="26"/>
        <end position="47"/>
    </location>
</feature>
<feature type="transmembrane region" description="Helical" evidence="1">
    <location>
        <begin position="59"/>
        <end position="79"/>
    </location>
</feature>
<evidence type="ECO:0000256" key="1">
    <source>
        <dbReference type="SAM" id="Phobius"/>
    </source>
</evidence>
<dbReference type="InterPro" id="IPR010390">
    <property type="entry name" value="ABC-2_transporter-like"/>
</dbReference>
<evidence type="ECO:0000313" key="2">
    <source>
        <dbReference type="EMBL" id="OKH22094.1"/>
    </source>
</evidence>
<feature type="transmembrane region" description="Helical" evidence="1">
    <location>
        <begin position="142"/>
        <end position="167"/>
    </location>
</feature>
<evidence type="ECO:0000313" key="3">
    <source>
        <dbReference type="Proteomes" id="UP000185984"/>
    </source>
</evidence>
<keyword evidence="3" id="KW-1185">Reference proteome</keyword>
<keyword evidence="1" id="KW-1133">Transmembrane helix</keyword>
<protein>
    <submittedName>
        <fullName evidence="2">Multidrug ABC transporter permease</fullName>
    </submittedName>
</protein>
<feature type="transmembrane region" description="Helical" evidence="1">
    <location>
        <begin position="113"/>
        <end position="130"/>
    </location>
</feature>
<dbReference type="PANTHER" id="PTHR36832">
    <property type="entry name" value="SLR1174 PROTEIN-RELATED"/>
    <property type="match status" value="1"/>
</dbReference>
<proteinExistence type="predicted"/>
<dbReference type="PANTHER" id="PTHR36832:SF1">
    <property type="entry name" value="SLR1174 PROTEIN"/>
    <property type="match status" value="1"/>
</dbReference>
<keyword evidence="1" id="KW-0472">Membrane</keyword>
<organism evidence="2 3">
    <name type="scientific">Chroogloeocystis siderophila 5.2 s.c.1</name>
    <dbReference type="NCBI Taxonomy" id="247279"/>
    <lineage>
        <taxon>Bacteria</taxon>
        <taxon>Bacillati</taxon>
        <taxon>Cyanobacteriota</taxon>
        <taxon>Cyanophyceae</taxon>
        <taxon>Oscillatoriophycideae</taxon>
        <taxon>Chroococcales</taxon>
        <taxon>Chroococcaceae</taxon>
        <taxon>Chroogloeocystis</taxon>
    </lineage>
</organism>
<dbReference type="OrthoDB" id="8582979at2"/>
<accession>A0A1U7HEV4</accession>
<dbReference type="Pfam" id="PF06182">
    <property type="entry name" value="ABC2_membrane_6"/>
    <property type="match status" value="1"/>
</dbReference>
<dbReference type="EMBL" id="MRCC01000022">
    <property type="protein sequence ID" value="OKH22094.1"/>
    <property type="molecule type" value="Genomic_DNA"/>
</dbReference>
<dbReference type="Proteomes" id="UP000185984">
    <property type="component" value="Unassembled WGS sequence"/>
</dbReference>
<keyword evidence="1" id="KW-0812">Transmembrane</keyword>
<feature type="transmembrane region" description="Helical" evidence="1">
    <location>
        <begin position="179"/>
        <end position="197"/>
    </location>
</feature>